<keyword evidence="1" id="KW-1133">Transmembrane helix</keyword>
<keyword evidence="1" id="KW-0812">Transmembrane</keyword>
<dbReference type="AlphaFoldDB" id="A0A1F5AA39"/>
<dbReference type="Proteomes" id="UP000177701">
    <property type="component" value="Unassembled WGS sequence"/>
</dbReference>
<sequence length="227" mass="23904">MKGTIVNVIAIFLGCSVGLILKSKFPEKIGKIVMQALGLAALLIGAQMALKTNNILLVIFSLVIGGVIGETIGIEEGLERFGEKVKQKFKSNDTSERFVEGFVTASLLYCVGSMAIMGALKEGLSGNPDIFYAKSLMDGVTSLAFTAAMGIGVLFSVIPVFLYQGGITLLSLLIKDFLSPEIINEMTAVGGILILGIGFGLLEIKKIKVGNLLPAILAAALLAAFFN</sequence>
<keyword evidence="1" id="KW-0472">Membrane</keyword>
<dbReference type="PANTHER" id="PTHR36111">
    <property type="entry name" value="INNER MEMBRANE PROTEIN-RELATED"/>
    <property type="match status" value="1"/>
</dbReference>
<dbReference type="PANTHER" id="PTHR36111:SF2">
    <property type="entry name" value="INNER MEMBRANE PROTEIN"/>
    <property type="match status" value="1"/>
</dbReference>
<accession>A0A1F5AA39</accession>
<comment type="caution">
    <text evidence="2">The sequence shown here is derived from an EMBL/GenBank/DDBJ whole genome shotgun (WGS) entry which is preliminary data.</text>
</comment>
<evidence type="ECO:0000256" key="1">
    <source>
        <dbReference type="SAM" id="Phobius"/>
    </source>
</evidence>
<feature type="transmembrane region" description="Helical" evidence="1">
    <location>
        <begin position="140"/>
        <end position="162"/>
    </location>
</feature>
<feature type="transmembrane region" description="Helical" evidence="1">
    <location>
        <begin position="208"/>
        <end position="226"/>
    </location>
</feature>
<dbReference type="InterPro" id="IPR007563">
    <property type="entry name" value="DUF554"/>
</dbReference>
<reference evidence="2 3" key="1">
    <citation type="journal article" date="2016" name="Nat. Commun.">
        <title>Thousands of microbial genomes shed light on interconnected biogeochemical processes in an aquifer system.</title>
        <authorList>
            <person name="Anantharaman K."/>
            <person name="Brown C.T."/>
            <person name="Hug L.A."/>
            <person name="Sharon I."/>
            <person name="Castelle C.J."/>
            <person name="Probst A.J."/>
            <person name="Thomas B.C."/>
            <person name="Singh A."/>
            <person name="Wilkins M.J."/>
            <person name="Karaoz U."/>
            <person name="Brodie E.L."/>
            <person name="Williams K.H."/>
            <person name="Hubbard S.S."/>
            <person name="Banfield J.F."/>
        </authorList>
    </citation>
    <scope>NUCLEOTIDE SEQUENCE [LARGE SCALE GENOMIC DNA]</scope>
</reference>
<protein>
    <recommendedName>
        <fullName evidence="4">DUF554 domain-containing protein</fullName>
    </recommendedName>
</protein>
<evidence type="ECO:0000313" key="2">
    <source>
        <dbReference type="EMBL" id="OGD14724.1"/>
    </source>
</evidence>
<dbReference type="Pfam" id="PF04474">
    <property type="entry name" value="DUF554"/>
    <property type="match status" value="1"/>
</dbReference>
<organism evidence="2 3">
    <name type="scientific">Candidatus Sediminicultor quintus</name>
    <dbReference type="NCBI Taxonomy" id="1797291"/>
    <lineage>
        <taxon>Bacteria</taxon>
        <taxon>Pseudomonadati</taxon>
        <taxon>Atribacterota</taxon>
        <taxon>Candidatus Phoenicimicrobiia</taxon>
        <taxon>Candidatus Pheonicimicrobiales</taxon>
        <taxon>Candidatus Phoenicimicrobiaceae</taxon>
        <taxon>Candidatus Sediminicultor</taxon>
    </lineage>
</organism>
<evidence type="ECO:0008006" key="4">
    <source>
        <dbReference type="Google" id="ProtNLM"/>
    </source>
</evidence>
<feature type="transmembrane region" description="Helical" evidence="1">
    <location>
        <begin position="98"/>
        <end position="120"/>
    </location>
</feature>
<feature type="transmembrane region" description="Helical" evidence="1">
    <location>
        <begin position="6"/>
        <end position="25"/>
    </location>
</feature>
<feature type="transmembrane region" description="Helical" evidence="1">
    <location>
        <begin position="32"/>
        <end position="50"/>
    </location>
</feature>
<name>A0A1F5AA39_9BACT</name>
<evidence type="ECO:0000313" key="3">
    <source>
        <dbReference type="Proteomes" id="UP000177701"/>
    </source>
</evidence>
<dbReference type="EMBL" id="MEYH01000077">
    <property type="protein sequence ID" value="OGD14724.1"/>
    <property type="molecule type" value="Genomic_DNA"/>
</dbReference>
<proteinExistence type="predicted"/>
<feature type="transmembrane region" description="Helical" evidence="1">
    <location>
        <begin position="182"/>
        <end position="202"/>
    </location>
</feature>
<feature type="transmembrane region" description="Helical" evidence="1">
    <location>
        <begin position="56"/>
        <end position="78"/>
    </location>
</feature>
<dbReference type="PROSITE" id="PS51257">
    <property type="entry name" value="PROKAR_LIPOPROTEIN"/>
    <property type="match status" value="1"/>
</dbReference>
<gene>
    <name evidence="2" type="ORF">A2V47_05535</name>
</gene>